<evidence type="ECO:0000313" key="4">
    <source>
        <dbReference type="Proteomes" id="UP000183997"/>
    </source>
</evidence>
<dbReference type="GO" id="GO:0005737">
    <property type="term" value="C:cytoplasm"/>
    <property type="evidence" value="ECO:0007669"/>
    <property type="project" value="TreeGrafter"/>
</dbReference>
<dbReference type="Proteomes" id="UP000183997">
    <property type="component" value="Unassembled WGS sequence"/>
</dbReference>
<dbReference type="InterPro" id="IPR006638">
    <property type="entry name" value="Elp3/MiaA/NifB-like_rSAM"/>
</dbReference>
<dbReference type="PANTHER" id="PTHR13932:SF5">
    <property type="entry name" value="RADICAL S-ADENOSYL METHIONINE DOMAIN-CONTAINING PROTEIN 1, MITOCHONDRIAL"/>
    <property type="match status" value="1"/>
</dbReference>
<name>A0A1M6NNY8_9FIRM</name>
<dbReference type="PANTHER" id="PTHR13932">
    <property type="entry name" value="COPROPORPHYRINIGEN III OXIDASE"/>
    <property type="match status" value="1"/>
</dbReference>
<accession>A0A1M6NNY8</accession>
<dbReference type="PROSITE" id="PS51918">
    <property type="entry name" value="RADICAL_SAM"/>
    <property type="match status" value="1"/>
</dbReference>
<dbReference type="Pfam" id="PF04055">
    <property type="entry name" value="Radical_SAM"/>
    <property type="match status" value="1"/>
</dbReference>
<dbReference type="AlphaFoldDB" id="A0A1M6NNY8"/>
<dbReference type="EMBL" id="FRAR01000004">
    <property type="protein sequence ID" value="SHJ97400.1"/>
    <property type="molecule type" value="Genomic_DNA"/>
</dbReference>
<dbReference type="SUPFAM" id="SSF102114">
    <property type="entry name" value="Radical SAM enzymes"/>
    <property type="match status" value="1"/>
</dbReference>
<dbReference type="GO" id="GO:0051539">
    <property type="term" value="F:4 iron, 4 sulfur cluster binding"/>
    <property type="evidence" value="ECO:0007669"/>
    <property type="project" value="TreeGrafter"/>
</dbReference>
<dbReference type="SFLD" id="SFLDS00029">
    <property type="entry name" value="Radical_SAM"/>
    <property type="match status" value="1"/>
</dbReference>
<dbReference type="NCBIfam" id="NF006067">
    <property type="entry name" value="PRK08208.1"/>
    <property type="match status" value="1"/>
</dbReference>
<dbReference type="SMART" id="SM00729">
    <property type="entry name" value="Elp3"/>
    <property type="match status" value="1"/>
</dbReference>
<dbReference type="SFLD" id="SFLDG01065">
    <property type="entry name" value="anaerobic_coproporphyrinogen-I"/>
    <property type="match status" value="1"/>
</dbReference>
<dbReference type="InterPro" id="IPR007197">
    <property type="entry name" value="rSAM"/>
</dbReference>
<gene>
    <name evidence="3" type="ORF">SAMN02745123_00249</name>
</gene>
<organism evidence="3 4">
    <name type="scientific">Desulforamulus aeronauticus DSM 10349</name>
    <dbReference type="NCBI Taxonomy" id="1121421"/>
    <lineage>
        <taxon>Bacteria</taxon>
        <taxon>Bacillati</taxon>
        <taxon>Bacillota</taxon>
        <taxon>Clostridia</taxon>
        <taxon>Eubacteriales</taxon>
        <taxon>Peptococcaceae</taxon>
        <taxon>Desulforamulus</taxon>
    </lineage>
</organism>
<dbReference type="GO" id="GO:0003824">
    <property type="term" value="F:catalytic activity"/>
    <property type="evidence" value="ECO:0007669"/>
    <property type="project" value="InterPro"/>
</dbReference>
<evidence type="ECO:0000259" key="2">
    <source>
        <dbReference type="PROSITE" id="PS51918"/>
    </source>
</evidence>
<sequence>MISNQERYHQYMYSYPHKTAYRQLARPVPLAAVAAALADCSELYLHIPFCSSKCGFCNLFSVAGSTELLEDYIDAVAKQAESIAQVAVPRPKSFTVGGGTPLVLSAGQLERLFTSVQEAFSLDLKSLQSCIETSPKETSPEKLDILKAYQIQRISLGVQSFWPEELAALKRHHTLQDVERALGLLKNYHFPLLNLDLIYGIPGQTRETWHKSLDRAVDYAPEEIFIYPLYIREHKTLDRHQPEMAPFYELARDFLIANGYEQKSMRRFSKDGGKSASCGFENMLALGCGGRSYLGGFHTCVPYSDRSAYIRQSIADFIAAPEIRAFTHGIYLSQEEQSRRFVMKNLFVAAGVSLLEYAESFAAELLMDFPRLLEWEAAGYVYREEGKLKLTTAGMGLSDYLAPQLISQEVTRLSKKWCDPWRT</sequence>
<feature type="domain" description="Radical SAM core" evidence="2">
    <location>
        <begin position="35"/>
        <end position="266"/>
    </location>
</feature>
<dbReference type="OrthoDB" id="9808022at2"/>
<dbReference type="InterPro" id="IPR034505">
    <property type="entry name" value="Coproporphyrinogen-III_oxidase"/>
</dbReference>
<dbReference type="CDD" id="cd01335">
    <property type="entry name" value="Radical_SAM"/>
    <property type="match status" value="1"/>
</dbReference>
<keyword evidence="4" id="KW-1185">Reference proteome</keyword>
<dbReference type="GO" id="GO:0006779">
    <property type="term" value="P:porphyrin-containing compound biosynthetic process"/>
    <property type="evidence" value="ECO:0007669"/>
    <property type="project" value="TreeGrafter"/>
</dbReference>
<dbReference type="InterPro" id="IPR058240">
    <property type="entry name" value="rSAM_sf"/>
</dbReference>
<dbReference type="RefSeq" id="WP_084082255.1">
    <property type="nucleotide sequence ID" value="NZ_FRAR01000004.1"/>
</dbReference>
<reference evidence="4" key="1">
    <citation type="submission" date="2016-11" db="EMBL/GenBank/DDBJ databases">
        <authorList>
            <person name="Varghese N."/>
            <person name="Submissions S."/>
        </authorList>
    </citation>
    <scope>NUCLEOTIDE SEQUENCE [LARGE SCALE GENOMIC DNA]</scope>
    <source>
        <strain evidence="4">DSM 10349</strain>
    </source>
</reference>
<dbReference type="InterPro" id="IPR023404">
    <property type="entry name" value="rSAM_horseshoe"/>
</dbReference>
<protein>
    <recommendedName>
        <fullName evidence="1">Heme chaperone HemW</fullName>
    </recommendedName>
</protein>
<evidence type="ECO:0000313" key="3">
    <source>
        <dbReference type="EMBL" id="SHJ97400.1"/>
    </source>
</evidence>
<evidence type="ECO:0000256" key="1">
    <source>
        <dbReference type="ARBA" id="ARBA00017228"/>
    </source>
</evidence>
<dbReference type="Gene3D" id="3.80.30.20">
    <property type="entry name" value="tm_1862 like domain"/>
    <property type="match status" value="1"/>
</dbReference>
<proteinExistence type="predicted"/>
<dbReference type="STRING" id="1121421.SAMN02745123_00249"/>